<dbReference type="STRING" id="59895.A0A103UT14"/>
<protein>
    <recommendedName>
        <fullName evidence="6">Reticulon-like protein</fullName>
    </recommendedName>
</protein>
<evidence type="ECO:0000256" key="2">
    <source>
        <dbReference type="ARBA" id="ARBA00022692"/>
    </source>
</evidence>
<evidence type="ECO:0000313" key="8">
    <source>
        <dbReference type="EMBL" id="KVH41273.1"/>
    </source>
</evidence>
<dbReference type="AlphaFoldDB" id="A0A103UT14"/>
<gene>
    <name evidence="8" type="ORF">Ccrd_025787</name>
</gene>
<sequence>MDPLNLGKAEAGVGTSWVKFLDIVVHTFVLLHSIPVVYEKYEDQIDAFAEKAMMEMKKRLVYYSILDQFATVLVLNLADILNVSFSIISFEFQSRSRKQVAGKSSPSFKFKEHLRKKTQDGMKQNINDFTSEGKRLL</sequence>
<comment type="caution">
    <text evidence="8">The sequence shown here is derived from an EMBL/GenBank/DDBJ whole genome shotgun (WGS) entry which is preliminary data.</text>
</comment>
<dbReference type="InterPro" id="IPR045064">
    <property type="entry name" value="Reticulon-like"/>
</dbReference>
<keyword evidence="3 6" id="KW-0256">Endoplasmic reticulum</keyword>
<dbReference type="Proteomes" id="UP000243975">
    <property type="component" value="Unassembled WGS sequence"/>
</dbReference>
<dbReference type="PROSITE" id="PS50845">
    <property type="entry name" value="RETICULON"/>
    <property type="match status" value="1"/>
</dbReference>
<dbReference type="Pfam" id="PF02453">
    <property type="entry name" value="Reticulon"/>
    <property type="match status" value="1"/>
</dbReference>
<keyword evidence="9" id="KW-1185">Reference proteome</keyword>
<keyword evidence="5" id="KW-0472">Membrane</keyword>
<comment type="subcellular location">
    <subcellularLocation>
        <location evidence="1 6">Endoplasmic reticulum membrane</location>
        <topology evidence="1 6">Multi-pass membrane protein</topology>
    </subcellularLocation>
</comment>
<proteinExistence type="predicted"/>
<keyword evidence="4" id="KW-1133">Transmembrane helix</keyword>
<evidence type="ECO:0000259" key="7">
    <source>
        <dbReference type="PROSITE" id="PS50845"/>
    </source>
</evidence>
<evidence type="ECO:0000313" key="9">
    <source>
        <dbReference type="Proteomes" id="UP000243975"/>
    </source>
</evidence>
<feature type="non-terminal residue" evidence="8">
    <location>
        <position position="137"/>
    </location>
</feature>
<dbReference type="GO" id="GO:0009617">
    <property type="term" value="P:response to bacterium"/>
    <property type="evidence" value="ECO:0007669"/>
    <property type="project" value="InterPro"/>
</dbReference>
<dbReference type="GO" id="GO:0005789">
    <property type="term" value="C:endoplasmic reticulum membrane"/>
    <property type="evidence" value="ECO:0007669"/>
    <property type="project" value="UniProtKB-SubCell"/>
</dbReference>
<evidence type="ECO:0000256" key="4">
    <source>
        <dbReference type="ARBA" id="ARBA00022989"/>
    </source>
</evidence>
<dbReference type="PANTHER" id="PTHR10994">
    <property type="entry name" value="RETICULON"/>
    <property type="match status" value="1"/>
</dbReference>
<evidence type="ECO:0000256" key="5">
    <source>
        <dbReference type="ARBA" id="ARBA00023136"/>
    </source>
</evidence>
<evidence type="ECO:0000256" key="3">
    <source>
        <dbReference type="ARBA" id="ARBA00022824"/>
    </source>
</evidence>
<organism evidence="8 9">
    <name type="scientific">Cynara cardunculus var. scolymus</name>
    <name type="common">Globe artichoke</name>
    <name type="synonym">Cynara scolymus</name>
    <dbReference type="NCBI Taxonomy" id="59895"/>
    <lineage>
        <taxon>Eukaryota</taxon>
        <taxon>Viridiplantae</taxon>
        <taxon>Streptophyta</taxon>
        <taxon>Embryophyta</taxon>
        <taxon>Tracheophyta</taxon>
        <taxon>Spermatophyta</taxon>
        <taxon>Magnoliopsida</taxon>
        <taxon>eudicotyledons</taxon>
        <taxon>Gunneridae</taxon>
        <taxon>Pentapetalae</taxon>
        <taxon>asterids</taxon>
        <taxon>campanulids</taxon>
        <taxon>Asterales</taxon>
        <taxon>Asteraceae</taxon>
        <taxon>Carduoideae</taxon>
        <taxon>Cardueae</taxon>
        <taxon>Carduinae</taxon>
        <taxon>Cynara</taxon>
    </lineage>
</organism>
<reference evidence="8 9" key="1">
    <citation type="journal article" date="2016" name="Sci. Rep.">
        <title>The genome sequence of the outbreeding globe artichoke constructed de novo incorporating a phase-aware low-pass sequencing strategy of F1 progeny.</title>
        <authorList>
            <person name="Scaglione D."/>
            <person name="Reyes-Chin-Wo S."/>
            <person name="Acquadro A."/>
            <person name="Froenicke L."/>
            <person name="Portis E."/>
            <person name="Beitel C."/>
            <person name="Tirone M."/>
            <person name="Mauro R."/>
            <person name="Lo Monaco A."/>
            <person name="Mauromicale G."/>
            <person name="Faccioli P."/>
            <person name="Cattivelli L."/>
            <person name="Rieseberg L."/>
            <person name="Michelmore R."/>
            <person name="Lanteri S."/>
        </authorList>
    </citation>
    <scope>NUCLEOTIDE SEQUENCE [LARGE SCALE GENOMIC DNA]</scope>
    <source>
        <strain evidence="8">2C</strain>
    </source>
</reference>
<evidence type="ECO:0000256" key="6">
    <source>
        <dbReference type="RuleBase" id="RU363132"/>
    </source>
</evidence>
<dbReference type="InterPro" id="IPR003388">
    <property type="entry name" value="Reticulon"/>
</dbReference>
<dbReference type="Gramene" id="KVH41273">
    <property type="protein sequence ID" value="KVH41273"/>
    <property type="gene ID" value="Ccrd_025787"/>
</dbReference>
<evidence type="ECO:0000256" key="1">
    <source>
        <dbReference type="ARBA" id="ARBA00004477"/>
    </source>
</evidence>
<dbReference type="EMBL" id="LEKV01006868">
    <property type="protein sequence ID" value="KVH41273.1"/>
    <property type="molecule type" value="Genomic_DNA"/>
</dbReference>
<keyword evidence="2" id="KW-0812">Transmembrane</keyword>
<accession>A0A103UT14</accession>
<dbReference type="PANTHER" id="PTHR10994:SF193">
    <property type="entry name" value="RETICULON-LIKE PROTEIN"/>
    <property type="match status" value="1"/>
</dbReference>
<name>A0A103UT14_CYNCS</name>
<feature type="domain" description="Reticulon" evidence="7">
    <location>
        <begin position="16"/>
        <end position="58"/>
    </location>
</feature>